<feature type="compositionally biased region" description="Basic and acidic residues" evidence="1">
    <location>
        <begin position="113"/>
        <end position="123"/>
    </location>
</feature>
<gene>
    <name evidence="2" type="ORF">VKT23_020280</name>
</gene>
<keyword evidence="3" id="KW-1185">Reference proteome</keyword>
<comment type="caution">
    <text evidence="2">The sequence shown here is derived from an EMBL/GenBank/DDBJ whole genome shotgun (WGS) entry which is preliminary data.</text>
</comment>
<feature type="region of interest" description="Disordered" evidence="1">
    <location>
        <begin position="113"/>
        <end position="145"/>
    </location>
</feature>
<evidence type="ECO:0000313" key="3">
    <source>
        <dbReference type="Proteomes" id="UP001498398"/>
    </source>
</evidence>
<reference evidence="2 3" key="1">
    <citation type="submission" date="2024-01" db="EMBL/GenBank/DDBJ databases">
        <title>A draft genome for the cacao thread blight pathogen Marasmiellus scandens.</title>
        <authorList>
            <person name="Baruah I.K."/>
            <person name="Leung J."/>
            <person name="Bukari Y."/>
            <person name="Amoako-Attah I."/>
            <person name="Meinhardt L.W."/>
            <person name="Bailey B.A."/>
            <person name="Cohen S.P."/>
        </authorList>
    </citation>
    <scope>NUCLEOTIDE SEQUENCE [LARGE SCALE GENOMIC DNA]</scope>
    <source>
        <strain evidence="2 3">GH-19</strain>
    </source>
</reference>
<accession>A0ABR1IJF8</accession>
<name>A0ABR1IJF8_9AGAR</name>
<feature type="region of interest" description="Disordered" evidence="1">
    <location>
        <begin position="51"/>
        <end position="91"/>
    </location>
</feature>
<evidence type="ECO:0000256" key="1">
    <source>
        <dbReference type="SAM" id="MobiDB-lite"/>
    </source>
</evidence>
<feature type="compositionally biased region" description="Pro residues" evidence="1">
    <location>
        <begin position="55"/>
        <end position="64"/>
    </location>
</feature>
<feature type="compositionally biased region" description="Polar residues" evidence="1">
    <location>
        <begin position="124"/>
        <end position="145"/>
    </location>
</feature>
<organism evidence="2 3">
    <name type="scientific">Marasmiellus scandens</name>
    <dbReference type="NCBI Taxonomy" id="2682957"/>
    <lineage>
        <taxon>Eukaryota</taxon>
        <taxon>Fungi</taxon>
        <taxon>Dikarya</taxon>
        <taxon>Basidiomycota</taxon>
        <taxon>Agaricomycotina</taxon>
        <taxon>Agaricomycetes</taxon>
        <taxon>Agaricomycetidae</taxon>
        <taxon>Agaricales</taxon>
        <taxon>Marasmiineae</taxon>
        <taxon>Omphalotaceae</taxon>
        <taxon>Marasmiellus</taxon>
    </lineage>
</organism>
<proteinExistence type="predicted"/>
<protein>
    <submittedName>
        <fullName evidence="2">Uncharacterized protein</fullName>
    </submittedName>
</protein>
<feature type="compositionally biased region" description="Polar residues" evidence="1">
    <location>
        <begin position="78"/>
        <end position="91"/>
    </location>
</feature>
<sequence length="391" mass="43632">MDSGQHICSCTHYSARHKAPCSCTDFKPSRSTQDKCQRCGHEQAEHIHLGNLTPLPLPSPPPSQPVASSSRSHCSVSKTTKPTHTVQSIVSQNISDASEDFVKKLGKEIKHGMKMPLKTDPHTESSNSRPSQSSKGTSKAETGKGNASTRVLAIIFNPHGLTSLNGGDALEVNAFAVKAKLDHYVALGMARGYDESEHARWVLCSKSRKQLITVPVKFPTAFDMYDKRTLDSKNWTEQMIYIALQEPILKSVMRKYAPEKNPSEFNNIWATLTALEHWPYDEGDIDDAEVVLKRKRPTDDDSSDLEETQVHKTPRQSTWLLSVNKAKISKGKERAASVESEILFFSSDDEMKDESLIASDLMLSSPIKADIVKSQNAFDPWDWNYYPTNQP</sequence>
<feature type="compositionally biased region" description="Low complexity" evidence="1">
    <location>
        <begin position="65"/>
        <end position="77"/>
    </location>
</feature>
<dbReference type="Proteomes" id="UP001498398">
    <property type="component" value="Unassembled WGS sequence"/>
</dbReference>
<dbReference type="EMBL" id="JBANRG010000128">
    <property type="protein sequence ID" value="KAK7434279.1"/>
    <property type="molecule type" value="Genomic_DNA"/>
</dbReference>
<evidence type="ECO:0000313" key="2">
    <source>
        <dbReference type="EMBL" id="KAK7434279.1"/>
    </source>
</evidence>